<reference evidence="1 2" key="1">
    <citation type="submission" date="2019-11" db="EMBL/GenBank/DDBJ databases">
        <authorList>
            <person name="Li X.-J."/>
            <person name="Feng X.-M."/>
        </authorList>
    </citation>
    <scope>NUCLEOTIDE SEQUENCE [LARGE SCALE GENOMIC DNA]</scope>
    <source>
        <strain evidence="1 2">XMNu-373</strain>
    </source>
</reference>
<proteinExistence type="predicted"/>
<dbReference type="EMBL" id="WLZY01000004">
    <property type="protein sequence ID" value="NDL58324.1"/>
    <property type="molecule type" value="Genomic_DNA"/>
</dbReference>
<protein>
    <submittedName>
        <fullName evidence="1">Uncharacterized protein</fullName>
    </submittedName>
</protein>
<accession>A0A7K3M4U5</accession>
<gene>
    <name evidence="1" type="ORF">F7O44_14725</name>
</gene>
<dbReference type="Pfam" id="PF13384">
    <property type="entry name" value="HTH_23"/>
    <property type="match status" value="1"/>
</dbReference>
<keyword evidence="2" id="KW-1185">Reference proteome</keyword>
<comment type="caution">
    <text evidence="1">The sequence shown here is derived from an EMBL/GenBank/DDBJ whole genome shotgun (WGS) entry which is preliminary data.</text>
</comment>
<dbReference type="Proteomes" id="UP000460435">
    <property type="component" value="Unassembled WGS sequence"/>
</dbReference>
<organism evidence="1 2">
    <name type="scientific">Phytoactinopolyspora mesophila</name>
    <dbReference type="NCBI Taxonomy" id="2650750"/>
    <lineage>
        <taxon>Bacteria</taxon>
        <taxon>Bacillati</taxon>
        <taxon>Actinomycetota</taxon>
        <taxon>Actinomycetes</taxon>
        <taxon>Jiangellales</taxon>
        <taxon>Jiangellaceae</taxon>
        <taxon>Phytoactinopolyspora</taxon>
    </lineage>
</organism>
<evidence type="ECO:0000313" key="2">
    <source>
        <dbReference type="Proteomes" id="UP000460435"/>
    </source>
</evidence>
<evidence type="ECO:0000313" key="1">
    <source>
        <dbReference type="EMBL" id="NDL58324.1"/>
    </source>
</evidence>
<dbReference type="AlphaFoldDB" id="A0A7K3M4U5"/>
<sequence>MPLIGRRRPSTYCSGRGLQLEWCAPEVVEERRYARLVVDNPYGSRINAISDPVQRAVEIGKLLNDLPHVAADLRELRQAAVLELREAGWSYGRIAAALGLHRNRVQHIAEGRTGKTKPPKSEGEG</sequence>
<name>A0A7K3M4U5_9ACTN</name>